<dbReference type="PANTHER" id="PTHR35529:SF2">
    <property type="entry name" value="SPORULATION PROTEIN YTAF-RELATED"/>
    <property type="match status" value="1"/>
</dbReference>
<organism evidence="6 7">
    <name type="scientific">Clostridium taeniosporum</name>
    <dbReference type="NCBI Taxonomy" id="394958"/>
    <lineage>
        <taxon>Bacteria</taxon>
        <taxon>Bacillati</taxon>
        <taxon>Bacillota</taxon>
        <taxon>Clostridia</taxon>
        <taxon>Eubacteriales</taxon>
        <taxon>Clostridiaceae</taxon>
        <taxon>Clostridium</taxon>
    </lineage>
</organism>
<keyword evidence="1" id="KW-1003">Cell membrane</keyword>
<dbReference type="Proteomes" id="UP000094652">
    <property type="component" value="Chromosome"/>
</dbReference>
<reference evidence="7" key="1">
    <citation type="submission" date="2016-09" db="EMBL/GenBank/DDBJ databases">
        <title>Genomics of Clostridium taeniosporum, an organism which forms endospores with ribbon-like appendages.</title>
        <authorList>
            <person name="Walker J.R."/>
        </authorList>
    </citation>
    <scope>NUCLEOTIDE SEQUENCE [LARGE SCALE GENOMIC DNA]</scope>
    <source>
        <strain evidence="7">1/k</strain>
    </source>
</reference>
<dbReference type="RefSeq" id="WP_069679472.1">
    <property type="nucleotide sequence ID" value="NZ_CP017253.2"/>
</dbReference>
<sequence length="207" mass="23961">MNIFSPLLLSLSSHLDTFRISNFYGLKKVPMQKVQILLISIIATFTTFISISMGEFISKLLLKEIIIPFGCTLLIFIGIYFFVEHVRLLRKSRNEDTSYYVENNSRFNSLLKEGDFSEFHYSNHVNLKDNLSLAIFLSKTNILLGLIAGLLNTNMPISLFFNFTISILMILLGKYITKFSFSNWTIKNFYILSGILLIFWGIYEYLL</sequence>
<proteinExistence type="predicted"/>
<dbReference type="AlphaFoldDB" id="A0A1D7XJ07"/>
<evidence type="ECO:0000256" key="5">
    <source>
        <dbReference type="SAM" id="Phobius"/>
    </source>
</evidence>
<keyword evidence="3 5" id="KW-1133">Transmembrane helix</keyword>
<evidence type="ECO:0000256" key="2">
    <source>
        <dbReference type="ARBA" id="ARBA00022692"/>
    </source>
</evidence>
<evidence type="ECO:0000256" key="4">
    <source>
        <dbReference type="ARBA" id="ARBA00023136"/>
    </source>
</evidence>
<keyword evidence="2 5" id="KW-0812">Transmembrane</keyword>
<feature type="transmembrane region" description="Helical" evidence="5">
    <location>
        <begin position="36"/>
        <end position="53"/>
    </location>
</feature>
<feature type="transmembrane region" description="Helical" evidence="5">
    <location>
        <begin position="157"/>
        <end position="177"/>
    </location>
</feature>
<dbReference type="OrthoDB" id="1679205at2"/>
<feature type="transmembrane region" description="Helical" evidence="5">
    <location>
        <begin position="189"/>
        <end position="206"/>
    </location>
</feature>
<evidence type="ECO:0000313" key="6">
    <source>
        <dbReference type="EMBL" id="AOR23321.1"/>
    </source>
</evidence>
<gene>
    <name evidence="6" type="ORF">BGI42_06055</name>
</gene>
<protein>
    <recommendedName>
        <fullName evidence="8">Sporulation membrane protein YtaF</fullName>
    </recommendedName>
</protein>
<dbReference type="EMBL" id="CP017253">
    <property type="protein sequence ID" value="AOR23321.1"/>
    <property type="molecule type" value="Genomic_DNA"/>
</dbReference>
<dbReference type="PANTHER" id="PTHR35529">
    <property type="entry name" value="MANGANESE EFFLUX PUMP MNTP-RELATED"/>
    <property type="match status" value="1"/>
</dbReference>
<evidence type="ECO:0000256" key="1">
    <source>
        <dbReference type="ARBA" id="ARBA00022475"/>
    </source>
</evidence>
<dbReference type="KEGG" id="ctae:BGI42_06055"/>
<feature type="transmembrane region" description="Helical" evidence="5">
    <location>
        <begin position="131"/>
        <end position="151"/>
    </location>
</feature>
<dbReference type="InterPro" id="IPR003810">
    <property type="entry name" value="Mntp/YtaF"/>
</dbReference>
<evidence type="ECO:0000313" key="7">
    <source>
        <dbReference type="Proteomes" id="UP000094652"/>
    </source>
</evidence>
<keyword evidence="4 5" id="KW-0472">Membrane</keyword>
<keyword evidence="7" id="KW-1185">Reference proteome</keyword>
<dbReference type="STRING" id="394958.BGI42_06055"/>
<feature type="transmembrane region" description="Helical" evidence="5">
    <location>
        <begin position="65"/>
        <end position="83"/>
    </location>
</feature>
<name>A0A1D7XJ07_9CLOT</name>
<evidence type="ECO:0000256" key="3">
    <source>
        <dbReference type="ARBA" id="ARBA00022989"/>
    </source>
</evidence>
<accession>A0A1D7XJ07</accession>
<evidence type="ECO:0008006" key="8">
    <source>
        <dbReference type="Google" id="ProtNLM"/>
    </source>
</evidence>